<evidence type="ECO:0000256" key="11">
    <source>
        <dbReference type="ARBA" id="ARBA00022989"/>
    </source>
</evidence>
<dbReference type="SUPFAM" id="SSF56112">
    <property type="entry name" value="Protein kinase-like (PK-like)"/>
    <property type="match status" value="1"/>
</dbReference>
<keyword evidence="14 22" id="KW-0675">Receptor</keyword>
<evidence type="ECO:0000256" key="18">
    <source>
        <dbReference type="PROSITE-ProRule" id="PRU10141"/>
    </source>
</evidence>
<keyword evidence="6 20" id="KW-0812">Transmembrane</keyword>
<dbReference type="EC" id="2.7.11.1" evidence="2"/>
<evidence type="ECO:0000313" key="22">
    <source>
        <dbReference type="EMBL" id="RVW90970.1"/>
    </source>
</evidence>
<dbReference type="InterPro" id="IPR011009">
    <property type="entry name" value="Kinase-like_dom_sf"/>
</dbReference>
<feature type="transmembrane region" description="Helical" evidence="20">
    <location>
        <begin position="80"/>
        <end position="110"/>
    </location>
</feature>
<dbReference type="PROSITE" id="PS00107">
    <property type="entry name" value="PROTEIN_KINASE_ATP"/>
    <property type="match status" value="1"/>
</dbReference>
<dbReference type="InterPro" id="IPR000719">
    <property type="entry name" value="Prot_kinase_dom"/>
</dbReference>
<gene>
    <name evidence="22" type="primary">RLK1_3</name>
    <name evidence="22" type="ORF">CK203_044131</name>
</gene>
<dbReference type="Pfam" id="PF00069">
    <property type="entry name" value="Pkinase"/>
    <property type="match status" value="1"/>
</dbReference>
<keyword evidence="13" id="KW-1015">Disulfide bond</keyword>
<dbReference type="EMBL" id="QGNW01000150">
    <property type="protein sequence ID" value="RVW90970.1"/>
    <property type="molecule type" value="Genomic_DNA"/>
</dbReference>
<keyword evidence="5" id="KW-0808">Transferase</keyword>
<protein>
    <recommendedName>
        <fullName evidence="2">non-specific serine/threonine protein kinase</fullName>
        <ecNumber evidence="2">2.7.11.1</ecNumber>
    </recommendedName>
</protein>
<comment type="catalytic activity">
    <reaction evidence="16">
        <text>L-threonyl-[protein] + ATP = O-phospho-L-threonyl-[protein] + ADP + H(+)</text>
        <dbReference type="Rhea" id="RHEA:46608"/>
        <dbReference type="Rhea" id="RHEA-COMP:11060"/>
        <dbReference type="Rhea" id="RHEA-COMP:11605"/>
        <dbReference type="ChEBI" id="CHEBI:15378"/>
        <dbReference type="ChEBI" id="CHEBI:30013"/>
        <dbReference type="ChEBI" id="CHEBI:30616"/>
        <dbReference type="ChEBI" id="CHEBI:61977"/>
        <dbReference type="ChEBI" id="CHEBI:456216"/>
        <dbReference type="EC" id="2.7.11.1"/>
    </reaction>
</comment>
<dbReference type="AlphaFoldDB" id="A0A438I2W3"/>
<evidence type="ECO:0000313" key="23">
    <source>
        <dbReference type="Proteomes" id="UP000288805"/>
    </source>
</evidence>
<proteinExistence type="inferred from homology"/>
<evidence type="ECO:0000256" key="6">
    <source>
        <dbReference type="ARBA" id="ARBA00022692"/>
    </source>
</evidence>
<keyword evidence="8 18" id="KW-0547">Nucleotide-binding</keyword>
<evidence type="ECO:0000256" key="5">
    <source>
        <dbReference type="ARBA" id="ARBA00022679"/>
    </source>
</evidence>
<dbReference type="GO" id="GO:0016020">
    <property type="term" value="C:membrane"/>
    <property type="evidence" value="ECO:0007669"/>
    <property type="project" value="UniProtKB-SubCell"/>
</dbReference>
<keyword evidence="9 22" id="KW-0418">Kinase</keyword>
<dbReference type="GO" id="GO:0004674">
    <property type="term" value="F:protein serine/threonine kinase activity"/>
    <property type="evidence" value="ECO:0007669"/>
    <property type="project" value="UniProtKB-KW"/>
</dbReference>
<keyword evidence="10 18" id="KW-0067">ATP-binding</keyword>
<organism evidence="22 23">
    <name type="scientific">Vitis vinifera</name>
    <name type="common">Grape</name>
    <dbReference type="NCBI Taxonomy" id="29760"/>
    <lineage>
        <taxon>Eukaryota</taxon>
        <taxon>Viridiplantae</taxon>
        <taxon>Streptophyta</taxon>
        <taxon>Embryophyta</taxon>
        <taxon>Tracheophyta</taxon>
        <taxon>Spermatophyta</taxon>
        <taxon>Magnoliopsida</taxon>
        <taxon>eudicotyledons</taxon>
        <taxon>Gunneridae</taxon>
        <taxon>Pentapetalae</taxon>
        <taxon>rosids</taxon>
        <taxon>Vitales</taxon>
        <taxon>Vitaceae</taxon>
        <taxon>Viteae</taxon>
        <taxon>Vitis</taxon>
    </lineage>
</organism>
<keyword evidence="7" id="KW-0732">Signal</keyword>
<evidence type="ECO:0000259" key="21">
    <source>
        <dbReference type="PROSITE" id="PS50011"/>
    </source>
</evidence>
<evidence type="ECO:0000256" key="12">
    <source>
        <dbReference type="ARBA" id="ARBA00023136"/>
    </source>
</evidence>
<accession>A0A438I2W3</accession>
<keyword evidence="22" id="KW-0430">Lectin</keyword>
<evidence type="ECO:0000256" key="1">
    <source>
        <dbReference type="ARBA" id="ARBA00004479"/>
    </source>
</evidence>
<dbReference type="FunFam" id="3.30.200.20:FF:000059">
    <property type="entry name" value="S-receptor-like serine/threonine-protein kinase"/>
    <property type="match status" value="1"/>
</dbReference>
<feature type="binding site" evidence="18">
    <location>
        <position position="173"/>
    </location>
    <ligand>
        <name>ATP</name>
        <dbReference type="ChEBI" id="CHEBI:30616"/>
    </ligand>
</feature>
<evidence type="ECO:0000256" key="20">
    <source>
        <dbReference type="SAM" id="Phobius"/>
    </source>
</evidence>
<evidence type="ECO:0000256" key="19">
    <source>
        <dbReference type="RuleBase" id="RU000304"/>
    </source>
</evidence>
<evidence type="ECO:0000256" key="17">
    <source>
        <dbReference type="ARBA" id="ARBA00048679"/>
    </source>
</evidence>
<evidence type="ECO:0000256" key="10">
    <source>
        <dbReference type="ARBA" id="ARBA00022840"/>
    </source>
</evidence>
<dbReference type="Gene3D" id="1.10.510.10">
    <property type="entry name" value="Transferase(Phosphotransferase) domain 1"/>
    <property type="match status" value="2"/>
</dbReference>
<keyword evidence="3 19" id="KW-0723">Serine/threonine-protein kinase</keyword>
<dbReference type="PROSITE" id="PS50011">
    <property type="entry name" value="PROTEIN_KINASE_DOM"/>
    <property type="match status" value="1"/>
</dbReference>
<comment type="similarity">
    <text evidence="19">Belongs to the protein kinase superfamily.</text>
</comment>
<dbReference type="InterPro" id="IPR051343">
    <property type="entry name" value="G-type_lectin_kinases/EP1-like"/>
</dbReference>
<evidence type="ECO:0000256" key="14">
    <source>
        <dbReference type="ARBA" id="ARBA00023170"/>
    </source>
</evidence>
<evidence type="ECO:0000256" key="16">
    <source>
        <dbReference type="ARBA" id="ARBA00047899"/>
    </source>
</evidence>
<dbReference type="Proteomes" id="UP000288805">
    <property type="component" value="Unassembled WGS sequence"/>
</dbReference>
<reference evidence="22 23" key="1">
    <citation type="journal article" date="2018" name="PLoS Genet.">
        <title>Population sequencing reveals clonal diversity and ancestral inbreeding in the grapevine cultivar Chardonnay.</title>
        <authorList>
            <person name="Roach M.J."/>
            <person name="Johnson D.L."/>
            <person name="Bohlmann J."/>
            <person name="van Vuuren H.J."/>
            <person name="Jones S.J."/>
            <person name="Pretorius I.S."/>
            <person name="Schmidt S.A."/>
            <person name="Borneman A.R."/>
        </authorList>
    </citation>
    <scope>NUCLEOTIDE SEQUENCE [LARGE SCALE GENOMIC DNA]</scope>
    <source>
        <strain evidence="23">cv. Chardonnay</strain>
        <tissue evidence="22">Leaf</tissue>
    </source>
</reference>
<dbReference type="Gene3D" id="3.30.200.20">
    <property type="entry name" value="Phosphorylase Kinase, domain 1"/>
    <property type="match status" value="1"/>
</dbReference>
<keyword evidence="12 20" id="KW-0472">Membrane</keyword>
<keyword evidence="11 20" id="KW-1133">Transmembrane helix</keyword>
<evidence type="ECO:0000256" key="7">
    <source>
        <dbReference type="ARBA" id="ARBA00022729"/>
    </source>
</evidence>
<evidence type="ECO:0000256" key="3">
    <source>
        <dbReference type="ARBA" id="ARBA00022527"/>
    </source>
</evidence>
<evidence type="ECO:0000256" key="15">
    <source>
        <dbReference type="ARBA" id="ARBA00023180"/>
    </source>
</evidence>
<name>A0A438I2W3_VITVI</name>
<feature type="domain" description="Protein kinase" evidence="21">
    <location>
        <begin position="142"/>
        <end position="396"/>
    </location>
</feature>
<keyword evidence="4" id="KW-0245">EGF-like domain</keyword>
<evidence type="ECO:0000256" key="13">
    <source>
        <dbReference type="ARBA" id="ARBA00023157"/>
    </source>
</evidence>
<dbReference type="GO" id="GO:0030246">
    <property type="term" value="F:carbohydrate binding"/>
    <property type="evidence" value="ECO:0007669"/>
    <property type="project" value="UniProtKB-KW"/>
</dbReference>
<sequence length="396" mass="44809">MAKVAKGPEFNKEKCKQSCKDDCLYVVAIYNTNNQCWKKKFPLSNGRHQPTQNVFEYSTALIKVRIKNDTIERCPDKSTLILVGSVLLGSCVFFNLFLLLAIPAAALFFYNKKLMNIQSVSSKFPTTSVRTYSYKELEEATGGFKEKLGRGAFGTVYKGVLASDARRFVAVKKLDKVVQEGEKEFKTEVTVIGQTHHRNLVGLLGYCDQGVHRLLEYEHMNNGSLADFLFLISTPEWSQRLQIAFGIAKGLMYLHEECSTPIIHCDIKPENILLDEYLTPRISDFGLAKLLMRDHTQTLTTIRGTKGYEEPENEEEAILADWAYDCYRGHRLDKLVKNDDEAGKDMGMLERVVMVAIWCIQEDPSLRPSMGMVILMLQGVVEVPVPPCPFPFSSTF</sequence>
<dbReference type="PROSITE" id="PS00108">
    <property type="entry name" value="PROTEIN_KINASE_ST"/>
    <property type="match status" value="1"/>
</dbReference>
<evidence type="ECO:0000256" key="2">
    <source>
        <dbReference type="ARBA" id="ARBA00012513"/>
    </source>
</evidence>
<comment type="subcellular location">
    <subcellularLocation>
        <location evidence="1">Membrane</location>
        <topology evidence="1">Single-pass type I membrane protein</topology>
    </subcellularLocation>
</comment>
<evidence type="ECO:0000256" key="4">
    <source>
        <dbReference type="ARBA" id="ARBA00022536"/>
    </source>
</evidence>
<dbReference type="GO" id="GO:0005524">
    <property type="term" value="F:ATP binding"/>
    <property type="evidence" value="ECO:0007669"/>
    <property type="project" value="UniProtKB-UniRule"/>
</dbReference>
<dbReference type="SMART" id="SM00220">
    <property type="entry name" value="S_TKc"/>
    <property type="match status" value="1"/>
</dbReference>
<dbReference type="PANTHER" id="PTHR47976:SF116">
    <property type="entry name" value="RECEPTOR-LIKE SERINE_THREONINE-PROTEIN KINASE"/>
    <property type="match status" value="1"/>
</dbReference>
<comment type="catalytic activity">
    <reaction evidence="17">
        <text>L-seryl-[protein] + ATP = O-phospho-L-seryl-[protein] + ADP + H(+)</text>
        <dbReference type="Rhea" id="RHEA:17989"/>
        <dbReference type="Rhea" id="RHEA-COMP:9863"/>
        <dbReference type="Rhea" id="RHEA-COMP:11604"/>
        <dbReference type="ChEBI" id="CHEBI:15378"/>
        <dbReference type="ChEBI" id="CHEBI:29999"/>
        <dbReference type="ChEBI" id="CHEBI:30616"/>
        <dbReference type="ChEBI" id="CHEBI:83421"/>
        <dbReference type="ChEBI" id="CHEBI:456216"/>
        <dbReference type="EC" id="2.7.11.1"/>
    </reaction>
</comment>
<dbReference type="FunFam" id="1.10.510.10:FF:001023">
    <property type="entry name" value="Os07g0541700 protein"/>
    <property type="match status" value="1"/>
</dbReference>
<evidence type="ECO:0000256" key="9">
    <source>
        <dbReference type="ARBA" id="ARBA00022777"/>
    </source>
</evidence>
<keyword evidence="15" id="KW-0325">Glycoprotein</keyword>
<evidence type="ECO:0000256" key="8">
    <source>
        <dbReference type="ARBA" id="ARBA00022741"/>
    </source>
</evidence>
<dbReference type="PANTHER" id="PTHR47976">
    <property type="entry name" value="G-TYPE LECTIN S-RECEPTOR-LIKE SERINE/THREONINE-PROTEIN KINASE SD2-5"/>
    <property type="match status" value="1"/>
</dbReference>
<comment type="caution">
    <text evidence="22">The sequence shown here is derived from an EMBL/GenBank/DDBJ whole genome shotgun (WGS) entry which is preliminary data.</text>
</comment>
<dbReference type="InterPro" id="IPR017441">
    <property type="entry name" value="Protein_kinase_ATP_BS"/>
</dbReference>
<dbReference type="InterPro" id="IPR008271">
    <property type="entry name" value="Ser/Thr_kinase_AS"/>
</dbReference>